<gene>
    <name evidence="1" type="ORF">H0E87_007651</name>
</gene>
<proteinExistence type="predicted"/>
<feature type="non-terminal residue" evidence="1">
    <location>
        <position position="87"/>
    </location>
</feature>
<dbReference type="Proteomes" id="UP000807159">
    <property type="component" value="Chromosome 3"/>
</dbReference>
<evidence type="ECO:0000313" key="1">
    <source>
        <dbReference type="EMBL" id="KAH8514869.1"/>
    </source>
</evidence>
<sequence>TGSVSCWVSSNGRAVVAGVLAAAIGGRMEGVRWRPVWLMVFTPVGSNRAWASCRRPGGLWRERERAGSLSGCVLLLQLRGKRGSCGW</sequence>
<evidence type="ECO:0000313" key="2">
    <source>
        <dbReference type="Proteomes" id="UP000807159"/>
    </source>
</evidence>
<keyword evidence="2" id="KW-1185">Reference proteome</keyword>
<organism evidence="1 2">
    <name type="scientific">Populus deltoides</name>
    <name type="common">Eastern poplar</name>
    <name type="synonym">Eastern cottonwood</name>
    <dbReference type="NCBI Taxonomy" id="3696"/>
    <lineage>
        <taxon>Eukaryota</taxon>
        <taxon>Viridiplantae</taxon>
        <taxon>Streptophyta</taxon>
        <taxon>Embryophyta</taxon>
        <taxon>Tracheophyta</taxon>
        <taxon>Spermatophyta</taxon>
        <taxon>Magnoliopsida</taxon>
        <taxon>eudicotyledons</taxon>
        <taxon>Gunneridae</taxon>
        <taxon>Pentapetalae</taxon>
        <taxon>rosids</taxon>
        <taxon>fabids</taxon>
        <taxon>Malpighiales</taxon>
        <taxon>Salicaceae</taxon>
        <taxon>Saliceae</taxon>
        <taxon>Populus</taxon>
    </lineage>
</organism>
<accession>A0A8T2ZBY4</accession>
<name>A0A8T2ZBY4_POPDE</name>
<feature type="non-terminal residue" evidence="1">
    <location>
        <position position="1"/>
    </location>
</feature>
<dbReference type="AlphaFoldDB" id="A0A8T2ZBY4"/>
<reference evidence="1" key="1">
    <citation type="journal article" date="2021" name="J. Hered.">
        <title>Genome Assembly of Salicaceae Populus deltoides (Eastern Cottonwood) I-69 Based on Nanopore Sequencing and Hi-C Technologies.</title>
        <authorList>
            <person name="Bai S."/>
            <person name="Wu H."/>
            <person name="Zhang J."/>
            <person name="Pan Z."/>
            <person name="Zhao W."/>
            <person name="Li Z."/>
            <person name="Tong C."/>
        </authorList>
    </citation>
    <scope>NUCLEOTIDE SEQUENCE</scope>
    <source>
        <tissue evidence="1">Leaf</tissue>
    </source>
</reference>
<comment type="caution">
    <text evidence="1">The sequence shown here is derived from an EMBL/GenBank/DDBJ whole genome shotgun (WGS) entry which is preliminary data.</text>
</comment>
<dbReference type="EMBL" id="JACEGQ020000003">
    <property type="protein sequence ID" value="KAH8514869.1"/>
    <property type="molecule type" value="Genomic_DNA"/>
</dbReference>
<protein>
    <submittedName>
        <fullName evidence="1">Uncharacterized protein</fullName>
    </submittedName>
</protein>